<reference evidence="10" key="1">
    <citation type="submission" date="2016-10" db="EMBL/GenBank/DDBJ databases">
        <title>Complete mitochondrial genomes of 50 helminths species.</title>
        <authorList>
            <person name="Kikuchi T."/>
            <person name="Holroyd N."/>
            <person name="Berriman M."/>
        </authorList>
    </citation>
    <scope>NUCLEOTIDE SEQUENCE</scope>
</reference>
<evidence type="ECO:0000313" key="10">
    <source>
        <dbReference type="EMBL" id="BAV81454.1"/>
    </source>
</evidence>
<organism evidence="10">
    <name type="scientific">Schistosoma curassoni</name>
    <dbReference type="NCBI Taxonomy" id="6186"/>
    <lineage>
        <taxon>Eukaryota</taxon>
        <taxon>Metazoa</taxon>
        <taxon>Spiralia</taxon>
        <taxon>Lophotrochozoa</taxon>
        <taxon>Platyhelminthes</taxon>
        <taxon>Trematoda</taxon>
        <taxon>Digenea</taxon>
        <taxon>Strigeidida</taxon>
        <taxon>Schistosomatoidea</taxon>
        <taxon>Schistosomatidae</taxon>
        <taxon>Schistosoma</taxon>
    </lineage>
</organism>
<feature type="transmembrane region" description="Helical" evidence="8">
    <location>
        <begin position="76"/>
        <end position="95"/>
    </location>
</feature>
<dbReference type="PANTHER" id="PTHR42829">
    <property type="entry name" value="NADH-UBIQUINONE OXIDOREDUCTASE CHAIN 5"/>
    <property type="match status" value="1"/>
</dbReference>
<dbReference type="GO" id="GO:0042773">
    <property type="term" value="P:ATP synthesis coupled electron transport"/>
    <property type="evidence" value="ECO:0007669"/>
    <property type="project" value="InterPro"/>
</dbReference>
<feature type="transmembrane region" description="Helical" evidence="8">
    <location>
        <begin position="224"/>
        <end position="246"/>
    </location>
</feature>
<dbReference type="InterPro" id="IPR003945">
    <property type="entry name" value="NU5C-like"/>
</dbReference>
<keyword evidence="4 8" id="KW-1133">Transmembrane helix</keyword>
<protein>
    <recommendedName>
        <fullName evidence="2">NADH:ubiquinone reductase (H(+)-translocating)</fullName>
        <ecNumber evidence="2">7.1.1.2</ecNumber>
    </recommendedName>
    <alternativeName>
        <fullName evidence="6">NADH dehydrogenase subunit 5</fullName>
    </alternativeName>
</protein>
<dbReference type="PANTHER" id="PTHR42829:SF2">
    <property type="entry name" value="NADH-UBIQUINONE OXIDOREDUCTASE CHAIN 5"/>
    <property type="match status" value="1"/>
</dbReference>
<comment type="subcellular location">
    <subcellularLocation>
        <location evidence="1">Membrane</location>
        <topology evidence="1">Multi-pass membrane protein</topology>
    </subcellularLocation>
</comment>
<evidence type="ECO:0000259" key="9">
    <source>
        <dbReference type="Pfam" id="PF00361"/>
    </source>
</evidence>
<feature type="transmembrane region" description="Helical" evidence="8">
    <location>
        <begin position="139"/>
        <end position="158"/>
    </location>
</feature>
<evidence type="ECO:0000256" key="1">
    <source>
        <dbReference type="ARBA" id="ARBA00004141"/>
    </source>
</evidence>
<evidence type="ECO:0000256" key="3">
    <source>
        <dbReference type="ARBA" id="ARBA00022692"/>
    </source>
</evidence>
<keyword evidence="10" id="KW-0496">Mitochondrion</keyword>
<dbReference type="GO" id="GO:0016020">
    <property type="term" value="C:membrane"/>
    <property type="evidence" value="ECO:0007669"/>
    <property type="project" value="UniProtKB-SubCell"/>
</dbReference>
<feature type="domain" description="NADH:quinone oxidoreductase/Mrp antiporter transmembrane" evidence="9">
    <location>
        <begin position="94"/>
        <end position="362"/>
    </location>
</feature>
<dbReference type="EC" id="7.1.1.2" evidence="2"/>
<evidence type="ECO:0000256" key="4">
    <source>
        <dbReference type="ARBA" id="ARBA00022989"/>
    </source>
</evidence>
<feature type="transmembrane region" description="Helical" evidence="8">
    <location>
        <begin position="321"/>
        <end position="343"/>
    </location>
</feature>
<keyword evidence="5 8" id="KW-0472">Membrane</keyword>
<feature type="transmembrane region" description="Helical" evidence="8">
    <location>
        <begin position="194"/>
        <end position="212"/>
    </location>
</feature>
<accession>A0A2Z5QKG1</accession>
<dbReference type="InterPro" id="IPR001750">
    <property type="entry name" value="ND/Mrp_TM"/>
</dbReference>
<feature type="transmembrane region" description="Helical" evidence="8">
    <location>
        <begin position="277"/>
        <end position="300"/>
    </location>
</feature>
<evidence type="ECO:0000256" key="5">
    <source>
        <dbReference type="ARBA" id="ARBA00023136"/>
    </source>
</evidence>
<keyword evidence="3 8" id="KW-0812">Transmembrane</keyword>
<feature type="transmembrane region" description="Helical" evidence="8">
    <location>
        <begin position="349"/>
        <end position="375"/>
    </location>
</feature>
<feature type="transmembrane region" description="Helical" evidence="8">
    <location>
        <begin position="253"/>
        <end position="271"/>
    </location>
</feature>
<evidence type="ECO:0000256" key="2">
    <source>
        <dbReference type="ARBA" id="ARBA00012944"/>
    </source>
</evidence>
<feature type="transmembrane region" description="Helical" evidence="8">
    <location>
        <begin position="507"/>
        <end position="525"/>
    </location>
</feature>
<sequence>MGFFVLLFVIFVLLLGSFGGAVCFGLGGVYSLIEGLMFHCVDLYSSKLLMMLISCSILCFSYVFHYMGGGWSSKVWLVLMLVFFIGIMMGLMLSGNLITTLVFWEYLGLVSFVLILYYSVWESYRGGVVTLVSSRFGDVALFIVVGCCIGMGSGISFVVFMLMVWLIVITKSASFPFVSWLLEAMRAPTPVSSLVHSSTLVAAGVWFYLNYYQVVGLSVCNLGWGIDLLLVSSLISIIISGVSALVCNDLKQIIALSTCSNISWVLFMMIMGEVDLALIQLVVHGLSKCIIFFLVGDYISSGSGGQMVNVLMVNIVGSLRDFVYVFLLVLGLSGFPFVGLYFSKHMFLGVFYSISFFNIGVMLVLYMCVVLSVVYCVRLIMLFDGFGVNSVSSIRLFYCISPVIIFFSWVMSVYYCYNVPCWNYSLLDFSSVIVLLLLLAGLVLGVYLGMNLLVVSWFRWLMGLDIVVIVVEWLVVRLISIYILFQFRWEVSLLWVLNNLMNLLICHYYVSIVLLSLCVVILLVVNI</sequence>
<feature type="transmembrane region" description="Helical" evidence="8">
    <location>
        <begin position="466"/>
        <end position="487"/>
    </location>
</feature>
<comment type="catalytic activity">
    <reaction evidence="7">
        <text>a ubiquinone + NADH + 5 H(+)(in) = a ubiquinol + NAD(+) + 4 H(+)(out)</text>
        <dbReference type="Rhea" id="RHEA:29091"/>
        <dbReference type="Rhea" id="RHEA-COMP:9565"/>
        <dbReference type="Rhea" id="RHEA-COMP:9566"/>
        <dbReference type="ChEBI" id="CHEBI:15378"/>
        <dbReference type="ChEBI" id="CHEBI:16389"/>
        <dbReference type="ChEBI" id="CHEBI:17976"/>
        <dbReference type="ChEBI" id="CHEBI:57540"/>
        <dbReference type="ChEBI" id="CHEBI:57945"/>
        <dbReference type="EC" id="7.1.1.2"/>
    </reaction>
</comment>
<dbReference type="Pfam" id="PF00361">
    <property type="entry name" value="Proton_antipo_M"/>
    <property type="match status" value="1"/>
</dbReference>
<feature type="transmembrane region" description="Helical" evidence="8">
    <location>
        <begin position="101"/>
        <end position="118"/>
    </location>
</feature>
<geneLocation type="mitochondrion" evidence="10"/>
<evidence type="ECO:0000256" key="7">
    <source>
        <dbReference type="ARBA" id="ARBA00049551"/>
    </source>
</evidence>
<evidence type="ECO:0000256" key="8">
    <source>
        <dbReference type="SAM" id="Phobius"/>
    </source>
</evidence>
<feature type="transmembrane region" description="Helical" evidence="8">
    <location>
        <begin position="429"/>
        <end position="454"/>
    </location>
</feature>
<dbReference type="AlphaFoldDB" id="A0A2Z5QKG1"/>
<dbReference type="EMBL" id="AP017708">
    <property type="protein sequence ID" value="BAV81454.1"/>
    <property type="molecule type" value="Genomic_DNA"/>
</dbReference>
<dbReference type="GO" id="GO:0008137">
    <property type="term" value="F:NADH dehydrogenase (ubiquinone) activity"/>
    <property type="evidence" value="ECO:0007669"/>
    <property type="project" value="UniProtKB-EC"/>
</dbReference>
<name>A0A2Z5QKG1_9TREM</name>
<evidence type="ECO:0000256" key="6">
    <source>
        <dbReference type="ARBA" id="ARBA00031027"/>
    </source>
</evidence>
<gene>
    <name evidence="10" type="primary">ND5</name>
</gene>
<dbReference type="GO" id="GO:0015990">
    <property type="term" value="P:electron transport coupled proton transport"/>
    <property type="evidence" value="ECO:0007669"/>
    <property type="project" value="TreeGrafter"/>
</dbReference>
<feature type="transmembrane region" description="Helical" evidence="8">
    <location>
        <begin position="396"/>
        <end position="417"/>
    </location>
</feature>
<dbReference type="PRINTS" id="PR01434">
    <property type="entry name" value="NADHDHGNASE5"/>
</dbReference>
<proteinExistence type="predicted"/>
<feature type="transmembrane region" description="Helical" evidence="8">
    <location>
        <begin position="43"/>
        <end position="64"/>
    </location>
</feature>
<dbReference type="GO" id="GO:0003954">
    <property type="term" value="F:NADH dehydrogenase activity"/>
    <property type="evidence" value="ECO:0007669"/>
    <property type="project" value="TreeGrafter"/>
</dbReference>